<name>X1B6Q5_9ZZZZ</name>
<accession>X1B6Q5</accession>
<comment type="caution">
    <text evidence="1">The sequence shown here is derived from an EMBL/GenBank/DDBJ whole genome shotgun (WGS) entry which is preliminary data.</text>
</comment>
<proteinExistence type="predicted"/>
<evidence type="ECO:0000313" key="1">
    <source>
        <dbReference type="EMBL" id="GAG76947.1"/>
    </source>
</evidence>
<dbReference type="AlphaFoldDB" id="X1B6Q5"/>
<dbReference type="EMBL" id="BART01017366">
    <property type="protein sequence ID" value="GAG76947.1"/>
    <property type="molecule type" value="Genomic_DNA"/>
</dbReference>
<sequence length="36" mass="4238">DDWLLYDPKAEIVEVTKPEKPSGYIAHDWVRPIMKP</sequence>
<feature type="non-terminal residue" evidence="1">
    <location>
        <position position="1"/>
    </location>
</feature>
<organism evidence="1">
    <name type="scientific">marine sediment metagenome</name>
    <dbReference type="NCBI Taxonomy" id="412755"/>
    <lineage>
        <taxon>unclassified sequences</taxon>
        <taxon>metagenomes</taxon>
        <taxon>ecological metagenomes</taxon>
    </lineage>
</organism>
<protein>
    <submittedName>
        <fullName evidence="1">Uncharacterized protein</fullName>
    </submittedName>
</protein>
<reference evidence="1" key="1">
    <citation type="journal article" date="2014" name="Front. Microbiol.">
        <title>High frequency of phylogenetically diverse reductive dehalogenase-homologous genes in deep subseafloor sedimentary metagenomes.</title>
        <authorList>
            <person name="Kawai M."/>
            <person name="Futagami T."/>
            <person name="Toyoda A."/>
            <person name="Takaki Y."/>
            <person name="Nishi S."/>
            <person name="Hori S."/>
            <person name="Arai W."/>
            <person name="Tsubouchi T."/>
            <person name="Morono Y."/>
            <person name="Uchiyama I."/>
            <person name="Ito T."/>
            <person name="Fujiyama A."/>
            <person name="Inagaki F."/>
            <person name="Takami H."/>
        </authorList>
    </citation>
    <scope>NUCLEOTIDE SEQUENCE</scope>
    <source>
        <strain evidence="1">Expedition CK06-06</strain>
    </source>
</reference>
<gene>
    <name evidence="1" type="ORF">S01H4_33089</name>
</gene>